<reference evidence="1 2" key="1">
    <citation type="submission" date="2019-08" db="EMBL/GenBank/DDBJ databases">
        <title>Calorimonas adulescens gen. nov., sp. nov., an anaerobic thermophilic bacterium from Sakhalin hot spring.</title>
        <authorList>
            <person name="Khomyakova M.A."/>
            <person name="Merkel A.Y."/>
            <person name="Novikov A."/>
            <person name="Bonch-Osmolovskaya E.A."/>
            <person name="Slobodkin A.I."/>
        </authorList>
    </citation>
    <scope>NUCLEOTIDE SEQUENCE [LARGE SCALE GENOMIC DNA]</scope>
    <source>
        <strain evidence="1 2">A05MB</strain>
    </source>
</reference>
<dbReference type="EMBL" id="VTPS01000005">
    <property type="protein sequence ID" value="TZE82544.1"/>
    <property type="molecule type" value="Genomic_DNA"/>
</dbReference>
<dbReference type="Proteomes" id="UP000322976">
    <property type="component" value="Unassembled WGS sequence"/>
</dbReference>
<proteinExistence type="predicted"/>
<organism evidence="1 2">
    <name type="scientific">Calorimonas adulescens</name>
    <dbReference type="NCBI Taxonomy" id="2606906"/>
    <lineage>
        <taxon>Bacteria</taxon>
        <taxon>Bacillati</taxon>
        <taxon>Bacillota</taxon>
        <taxon>Clostridia</taxon>
        <taxon>Thermoanaerobacterales</taxon>
        <taxon>Thermoanaerobacteraceae</taxon>
        <taxon>Calorimonas</taxon>
    </lineage>
</organism>
<protein>
    <submittedName>
        <fullName evidence="1">Uncharacterized protein</fullName>
    </submittedName>
</protein>
<sequence length="59" mass="6718">MLDGKLRFDSLQIDCEGEIGVWLISGKGDEDEDYVKLPKDELENIVSSLNNYLEASRKK</sequence>
<name>A0A5D8QED6_9THEO</name>
<comment type="caution">
    <text evidence="1">The sequence shown here is derived from an EMBL/GenBank/DDBJ whole genome shotgun (WGS) entry which is preliminary data.</text>
</comment>
<dbReference type="AlphaFoldDB" id="A0A5D8QED6"/>
<evidence type="ECO:0000313" key="1">
    <source>
        <dbReference type="EMBL" id="TZE82544.1"/>
    </source>
</evidence>
<keyword evidence="2" id="KW-1185">Reference proteome</keyword>
<accession>A0A5D8QED6</accession>
<gene>
    <name evidence="1" type="ORF">FWJ32_04505</name>
</gene>
<evidence type="ECO:0000313" key="2">
    <source>
        <dbReference type="Proteomes" id="UP000322976"/>
    </source>
</evidence>